<dbReference type="AlphaFoldDB" id="A0A7R8HA53"/>
<dbReference type="EMBL" id="HG994585">
    <property type="protein sequence ID" value="CAF2967022.1"/>
    <property type="molecule type" value="Genomic_DNA"/>
</dbReference>
<dbReference type="InterPro" id="IPR011990">
    <property type="entry name" value="TPR-like_helical_dom_sf"/>
</dbReference>
<protein>
    <recommendedName>
        <fullName evidence="7">Outer dynein arm-docking complex subunit 4</fullName>
    </recommendedName>
    <alternativeName>
        <fullName evidence="8">Tetratricopeptide repeat protein 25</fullName>
    </alternativeName>
</protein>
<evidence type="ECO:0000313" key="10">
    <source>
        <dbReference type="Proteomes" id="UP000675881"/>
    </source>
</evidence>
<evidence type="ECO:0000256" key="8">
    <source>
        <dbReference type="ARBA" id="ARBA00034143"/>
    </source>
</evidence>
<sequence length="347" mass="40277">MNSMISKKFHSLNHHIIKQRHVNSTSLIHSNQCRNNKLFEQVKEDMKKRSSRLIEQEQNNLEMGQYSKIELYVDQDRCAAVVMGSEDIKSEMQKFQETSGQLKFVSDSTTHYKEGRDLIKHKEYEKAINSFTKAHEISDDINNESYILERSSCHLKLGNYKKALLDVNLVFEILVLKSQVMIDDMINSNAIKNAPSQESIKKIHYQAKIAVKDSFVKATRSKADSLFGLGDFEYALIYYIRLQKLRSSNLQFRGLIDRCTIAIKNTIGKGNPVFKDRVSFQCIQEIVVNRVPVNECYFIENTFHGSGSKFHERKFFVDYSKTDFEYSILYNLSLNFNIYAGFAYGIR</sequence>
<keyword evidence="2" id="KW-0963">Cytoplasm</keyword>
<evidence type="ECO:0000256" key="7">
    <source>
        <dbReference type="ARBA" id="ARBA00034139"/>
    </source>
</evidence>
<organism evidence="9 10">
    <name type="scientific">Lepeophtheirus salmonis</name>
    <name type="common">Salmon louse</name>
    <name type="synonym">Caligus salmonis</name>
    <dbReference type="NCBI Taxonomy" id="72036"/>
    <lineage>
        <taxon>Eukaryota</taxon>
        <taxon>Metazoa</taxon>
        <taxon>Ecdysozoa</taxon>
        <taxon>Arthropoda</taxon>
        <taxon>Crustacea</taxon>
        <taxon>Multicrustacea</taxon>
        <taxon>Hexanauplia</taxon>
        <taxon>Copepoda</taxon>
        <taxon>Siphonostomatoida</taxon>
        <taxon>Caligidae</taxon>
        <taxon>Lepeophtheirus</taxon>
    </lineage>
</organism>
<dbReference type="SUPFAM" id="SSF48452">
    <property type="entry name" value="TPR-like"/>
    <property type="match status" value="1"/>
</dbReference>
<reference evidence="9" key="1">
    <citation type="submission" date="2021-02" db="EMBL/GenBank/DDBJ databases">
        <authorList>
            <person name="Bekaert M."/>
        </authorList>
    </citation>
    <scope>NUCLEOTIDE SEQUENCE</scope>
    <source>
        <strain evidence="9">IoA-00</strain>
    </source>
</reference>
<dbReference type="PROSITE" id="PS50005">
    <property type="entry name" value="TPR"/>
    <property type="match status" value="1"/>
</dbReference>
<accession>A0A7R8HA53</accession>
<evidence type="ECO:0000313" key="9">
    <source>
        <dbReference type="EMBL" id="CAF2967022.1"/>
    </source>
</evidence>
<keyword evidence="10" id="KW-1185">Reference proteome</keyword>
<dbReference type="PANTHER" id="PTHR23040">
    <property type="match status" value="1"/>
</dbReference>
<dbReference type="Gene3D" id="1.25.40.10">
    <property type="entry name" value="Tetratricopeptide repeat domain"/>
    <property type="match status" value="1"/>
</dbReference>
<keyword evidence="5" id="KW-0206">Cytoskeleton</keyword>
<evidence type="ECO:0000256" key="1">
    <source>
        <dbReference type="ARBA" id="ARBA00004430"/>
    </source>
</evidence>
<keyword evidence="6" id="KW-0966">Cell projection</keyword>
<evidence type="ECO:0000256" key="2">
    <source>
        <dbReference type="ARBA" id="ARBA00022490"/>
    </source>
</evidence>
<keyword evidence="4" id="KW-0802">TPR repeat</keyword>
<dbReference type="OrthoDB" id="245563at2759"/>
<proteinExistence type="predicted"/>
<dbReference type="InterPro" id="IPR040111">
    <property type="entry name" value="ODAD4"/>
</dbReference>
<dbReference type="SMART" id="SM00028">
    <property type="entry name" value="TPR"/>
    <property type="match status" value="2"/>
</dbReference>
<evidence type="ECO:0000256" key="6">
    <source>
        <dbReference type="ARBA" id="ARBA00023273"/>
    </source>
</evidence>
<dbReference type="Proteomes" id="UP000675881">
    <property type="component" value="Chromosome 6"/>
</dbReference>
<dbReference type="PANTHER" id="PTHR23040:SF1">
    <property type="entry name" value="OUTER DYNEIN ARM-DOCKING COMPLEX SUBUNIT 4"/>
    <property type="match status" value="1"/>
</dbReference>
<gene>
    <name evidence="9" type="ORF">LSAA_11873</name>
</gene>
<evidence type="ECO:0000256" key="4">
    <source>
        <dbReference type="ARBA" id="ARBA00022803"/>
    </source>
</evidence>
<keyword evidence="3" id="KW-0677">Repeat</keyword>
<dbReference type="InterPro" id="IPR019734">
    <property type="entry name" value="TPR_rpt"/>
</dbReference>
<comment type="subcellular location">
    <subcellularLocation>
        <location evidence="1">Cytoplasm</location>
        <location evidence="1">Cytoskeleton</location>
        <location evidence="1">Cilium axoneme</location>
    </subcellularLocation>
</comment>
<evidence type="ECO:0000256" key="3">
    <source>
        <dbReference type="ARBA" id="ARBA00022737"/>
    </source>
</evidence>
<evidence type="ECO:0000256" key="5">
    <source>
        <dbReference type="ARBA" id="ARBA00023212"/>
    </source>
</evidence>
<name>A0A7R8HA53_LEPSM</name>
<dbReference type="GO" id="GO:0005930">
    <property type="term" value="C:axoneme"/>
    <property type="evidence" value="ECO:0007669"/>
    <property type="project" value="UniProtKB-SubCell"/>
</dbReference>